<dbReference type="InterPro" id="IPR011251">
    <property type="entry name" value="Luciferase-like_dom"/>
</dbReference>
<dbReference type="RefSeq" id="WP_066160666.1">
    <property type="nucleotide sequence ID" value="NZ_CP020814.1"/>
</dbReference>
<proteinExistence type="predicted"/>
<keyword evidence="3 6" id="KW-0560">Oxidoreductase</keyword>
<keyword evidence="1" id="KW-0285">Flavoprotein</keyword>
<dbReference type="InterPro" id="IPR051260">
    <property type="entry name" value="Diverse_substr_monoxygenases"/>
</dbReference>
<evidence type="ECO:0000313" key="6">
    <source>
        <dbReference type="EMBL" id="ARK31300.1"/>
    </source>
</evidence>
<keyword evidence="7" id="KW-1185">Reference proteome</keyword>
<dbReference type="NCBIfam" id="TIGR03571">
    <property type="entry name" value="lucif_BA3436"/>
    <property type="match status" value="1"/>
</dbReference>
<dbReference type="Pfam" id="PF00296">
    <property type="entry name" value="Bac_luciferase"/>
    <property type="match status" value="1"/>
</dbReference>
<dbReference type="InterPro" id="IPR020020">
    <property type="entry name" value="Luciferase-type_oxidoreductase"/>
</dbReference>
<dbReference type="InterPro" id="IPR036661">
    <property type="entry name" value="Luciferase-like_sf"/>
</dbReference>
<evidence type="ECO:0000256" key="1">
    <source>
        <dbReference type="ARBA" id="ARBA00022630"/>
    </source>
</evidence>
<reference evidence="6 7" key="1">
    <citation type="submission" date="2017-04" db="EMBL/GenBank/DDBJ databases">
        <title>Bacillus krulwichiae AM31D Genome sequencing and assembly.</title>
        <authorList>
            <person name="Krulwich T.A."/>
            <person name="Anastor L."/>
            <person name="Ehrlich R."/>
            <person name="Ehrlich G.D."/>
            <person name="Janto B."/>
        </authorList>
    </citation>
    <scope>NUCLEOTIDE SEQUENCE [LARGE SCALE GENOMIC DNA]</scope>
    <source>
        <strain evidence="6 7">AM31D</strain>
    </source>
</reference>
<organism evidence="6 7">
    <name type="scientific">Halalkalibacter krulwichiae</name>
    <dbReference type="NCBI Taxonomy" id="199441"/>
    <lineage>
        <taxon>Bacteria</taxon>
        <taxon>Bacillati</taxon>
        <taxon>Bacillota</taxon>
        <taxon>Bacilli</taxon>
        <taxon>Bacillales</taxon>
        <taxon>Bacillaceae</taxon>
        <taxon>Halalkalibacter</taxon>
    </lineage>
</organism>
<dbReference type="PANTHER" id="PTHR30011:SF16">
    <property type="entry name" value="C2H2 FINGER DOMAIN TRANSCRIPTION FACTOR (EUROFUNG)-RELATED"/>
    <property type="match status" value="1"/>
</dbReference>
<evidence type="ECO:0000256" key="3">
    <source>
        <dbReference type="ARBA" id="ARBA00023002"/>
    </source>
</evidence>
<dbReference type="Proteomes" id="UP000193006">
    <property type="component" value="Chromosome"/>
</dbReference>
<evidence type="ECO:0000256" key="4">
    <source>
        <dbReference type="ARBA" id="ARBA00023033"/>
    </source>
</evidence>
<dbReference type="GO" id="GO:0047646">
    <property type="term" value="F:alkanal monooxygenase (FMN-linked) activity"/>
    <property type="evidence" value="ECO:0007669"/>
    <property type="project" value="UniProtKB-EC"/>
</dbReference>
<dbReference type="EC" id="1.14.14.3" evidence="6"/>
<sequence length="318" mass="36047">MNKFEKHKGYSRTFQENKLSLGLFFPLEAYKGSIPVMDLKHQVDLAQIAEEANFASLFVRDVPLSDPTFGDVGQIYDPWVFLGYIAAHTKEIALGTGSIVTTLRHPLHLAKAAASVDHISNQRLLLGIATGDRPIEFSAYKVNREERIELFQESLFVMKEAWKQSFPLINSQRVGIEQGDVLPKPVLSDIPVFVTGRSGQSLEWIAENSDGWISYPRNIDVQAELINDWRSLTYDFQPFSQSLYIDLAKDPDEGPTPIHLGFRSGYKFLIEFLNRLQEIGVNHVILNLKYGQRPAKDVINELGEKVVPQFPVFKQQTI</sequence>
<dbReference type="KEGG" id="bkw:BkAM31D_16355"/>
<gene>
    <name evidence="6" type="primary">luxA_3</name>
    <name evidence="6" type="ORF">BkAM31D_16355</name>
</gene>
<evidence type="ECO:0000313" key="7">
    <source>
        <dbReference type="Proteomes" id="UP000193006"/>
    </source>
</evidence>
<name>A0A1X9MFJ9_9BACI</name>
<dbReference type="STRING" id="199441.BkAM31D_16355"/>
<feature type="domain" description="Luciferase-like" evidence="5">
    <location>
        <begin position="33"/>
        <end position="231"/>
    </location>
</feature>
<evidence type="ECO:0000256" key="2">
    <source>
        <dbReference type="ARBA" id="ARBA00022643"/>
    </source>
</evidence>
<dbReference type="PANTHER" id="PTHR30011">
    <property type="entry name" value="ALKANESULFONATE MONOOXYGENASE-RELATED"/>
    <property type="match status" value="1"/>
</dbReference>
<dbReference type="Gene3D" id="3.20.20.30">
    <property type="entry name" value="Luciferase-like domain"/>
    <property type="match status" value="1"/>
</dbReference>
<evidence type="ECO:0000259" key="5">
    <source>
        <dbReference type="Pfam" id="PF00296"/>
    </source>
</evidence>
<dbReference type="EMBL" id="CP020814">
    <property type="protein sequence ID" value="ARK31300.1"/>
    <property type="molecule type" value="Genomic_DNA"/>
</dbReference>
<accession>A0A1X9MFJ9</accession>
<protein>
    <submittedName>
        <fullName evidence="6">Alkanal monooxygenase alpha chain</fullName>
        <ecNumber evidence="6">1.14.14.3</ecNumber>
    </submittedName>
</protein>
<keyword evidence="2" id="KW-0288">FMN</keyword>
<dbReference type="SUPFAM" id="SSF51679">
    <property type="entry name" value="Bacterial luciferase-like"/>
    <property type="match status" value="1"/>
</dbReference>
<keyword evidence="4 6" id="KW-0503">Monooxygenase</keyword>
<dbReference type="AlphaFoldDB" id="A0A1X9MFJ9"/>